<evidence type="ECO:0000313" key="1">
    <source>
        <dbReference type="EMBL" id="MFC3754745.1"/>
    </source>
</evidence>
<gene>
    <name evidence="1" type="ORF">ACFONJ_01990</name>
</gene>
<dbReference type="EMBL" id="JBHRYO010000001">
    <property type="protein sequence ID" value="MFC3754745.1"/>
    <property type="molecule type" value="Genomic_DNA"/>
</dbReference>
<accession>A0ABV7XPL1</accession>
<sequence>MKYLFQNKRVFFILLFLFSGLRAQKILVINNTNNSIIVKNGKKEMPLKSLDKKEFTETDRISIHIPDELTQNINLFLEPKEKLNIVVDKDKKFIYTGDHSALHEYINERLALETYGKLDTYYSIEDKKNLGELKNVSELLLVDILKKSKLSNILISQDDKHSVKRLKNYVKYLWLYTLFITIDRQNLEKTFKKGALNYYYKKYIETDIPRFSCTTFLQYKVIEVLAKNKSILSAELPTYPIVEHTDEDNINQYLPQNCQKQYFEQKYNYLEHINGHNKEYYKKVLTEKFNEE</sequence>
<keyword evidence="2" id="KW-1185">Reference proteome</keyword>
<name>A0ABV7XPL1_9FLAO</name>
<protein>
    <submittedName>
        <fullName evidence="1">Uncharacterized protein</fullName>
    </submittedName>
</protein>
<proteinExistence type="predicted"/>
<dbReference type="RefSeq" id="WP_290301977.1">
    <property type="nucleotide sequence ID" value="NZ_JAUFQR010000003.1"/>
</dbReference>
<reference evidence="2" key="1">
    <citation type="journal article" date="2019" name="Int. J. Syst. Evol. Microbiol.">
        <title>The Global Catalogue of Microorganisms (GCM) 10K type strain sequencing project: providing services to taxonomists for standard genome sequencing and annotation.</title>
        <authorList>
            <consortium name="The Broad Institute Genomics Platform"/>
            <consortium name="The Broad Institute Genome Sequencing Center for Infectious Disease"/>
            <person name="Wu L."/>
            <person name="Ma J."/>
        </authorList>
    </citation>
    <scope>NUCLEOTIDE SEQUENCE [LARGE SCALE GENOMIC DNA]</scope>
    <source>
        <strain evidence="2">CECT 7798</strain>
    </source>
</reference>
<organism evidence="1 2">
    <name type="scientific">Chryseobacterium tructae</name>
    <dbReference type="NCBI Taxonomy" id="1037380"/>
    <lineage>
        <taxon>Bacteria</taxon>
        <taxon>Pseudomonadati</taxon>
        <taxon>Bacteroidota</taxon>
        <taxon>Flavobacteriia</taxon>
        <taxon>Flavobacteriales</taxon>
        <taxon>Weeksellaceae</taxon>
        <taxon>Chryseobacterium group</taxon>
        <taxon>Chryseobacterium</taxon>
    </lineage>
</organism>
<dbReference type="Proteomes" id="UP001595735">
    <property type="component" value="Unassembled WGS sequence"/>
</dbReference>
<comment type="caution">
    <text evidence="1">The sequence shown here is derived from an EMBL/GenBank/DDBJ whole genome shotgun (WGS) entry which is preliminary data.</text>
</comment>
<evidence type="ECO:0000313" key="2">
    <source>
        <dbReference type="Proteomes" id="UP001595735"/>
    </source>
</evidence>